<proteinExistence type="predicted"/>
<dbReference type="EMBL" id="QUAB01000046">
    <property type="protein sequence ID" value="REJ04570.1"/>
    <property type="molecule type" value="Genomic_DNA"/>
</dbReference>
<dbReference type="OrthoDB" id="4976927at2"/>
<organism evidence="3 4">
    <name type="scientific">Microbacterium bovistercoris</name>
    <dbReference type="NCBI Taxonomy" id="2293570"/>
    <lineage>
        <taxon>Bacteria</taxon>
        <taxon>Bacillati</taxon>
        <taxon>Actinomycetota</taxon>
        <taxon>Actinomycetes</taxon>
        <taxon>Micrococcales</taxon>
        <taxon>Microbacteriaceae</taxon>
        <taxon>Microbacterium</taxon>
    </lineage>
</organism>
<keyword evidence="2" id="KW-0812">Transmembrane</keyword>
<gene>
    <name evidence="3" type="ORF">DY023_14105</name>
</gene>
<feature type="region of interest" description="Disordered" evidence="1">
    <location>
        <begin position="1"/>
        <end position="25"/>
    </location>
</feature>
<reference evidence="3 4" key="1">
    <citation type="submission" date="2018-08" db="EMBL/GenBank/DDBJ databases">
        <title>Isolation, diversity and antifungal activity of Actinobacteria from cow dung.</title>
        <authorList>
            <person name="Ling L."/>
        </authorList>
    </citation>
    <scope>NUCLEOTIDE SEQUENCE [LARGE SCALE GENOMIC DNA]</scope>
    <source>
        <strain evidence="3 4">NEAU-LLE</strain>
    </source>
</reference>
<evidence type="ECO:0000313" key="3">
    <source>
        <dbReference type="EMBL" id="REJ04570.1"/>
    </source>
</evidence>
<evidence type="ECO:0000313" key="4">
    <source>
        <dbReference type="Proteomes" id="UP000262172"/>
    </source>
</evidence>
<dbReference type="RefSeq" id="WP_116242968.1">
    <property type="nucleotide sequence ID" value="NZ_QUAB01000046.1"/>
</dbReference>
<sequence length="394" mass="42156">MDEFAPERLATDAAEPPTVREPDSPRRHTWLWVTGAIVFAGLVITGVQLWANLSYDDAEEAFLHSRTAAQPATATLVATMEHADKATTAAKAVDGVTAPELLSDEDRAALAAGAAELAEENADAGRIGLDLPAAPREKPVMPWDLFLRASDLQERTSALEDRTETQDATARSLSRSIRGVDELGGRILDSAHAAVPAIEKASVDARFAPIIELRKAADEVGSARPDMDSSTSAGLLRLDKAVAAVRASAESELAAKAGPLFEARRKAEAYARSISGGVLLEFVWTDRLLGQGSGESGAGTATWDGNDGGTSHITLTNSIARYWPAEWTRALVTHEIGHAISAKCYDKFDWEDQDANEQWATAWAMSWGFSAYDSGANIYGTPSKTMQDAAKTCR</sequence>
<evidence type="ECO:0000256" key="2">
    <source>
        <dbReference type="SAM" id="Phobius"/>
    </source>
</evidence>
<keyword evidence="2" id="KW-1133">Transmembrane helix</keyword>
<keyword evidence="2" id="KW-0472">Membrane</keyword>
<protein>
    <submittedName>
        <fullName evidence="3">Uncharacterized protein</fullName>
    </submittedName>
</protein>
<name>A0A371NR24_9MICO</name>
<comment type="caution">
    <text evidence="3">The sequence shown here is derived from an EMBL/GenBank/DDBJ whole genome shotgun (WGS) entry which is preliminary data.</text>
</comment>
<feature type="compositionally biased region" description="Basic and acidic residues" evidence="1">
    <location>
        <begin position="1"/>
        <end position="10"/>
    </location>
</feature>
<dbReference type="AlphaFoldDB" id="A0A371NR24"/>
<keyword evidence="4" id="KW-1185">Reference proteome</keyword>
<feature type="transmembrane region" description="Helical" evidence="2">
    <location>
        <begin position="30"/>
        <end position="51"/>
    </location>
</feature>
<accession>A0A371NR24</accession>
<dbReference type="Proteomes" id="UP000262172">
    <property type="component" value="Unassembled WGS sequence"/>
</dbReference>
<evidence type="ECO:0000256" key="1">
    <source>
        <dbReference type="SAM" id="MobiDB-lite"/>
    </source>
</evidence>